<keyword evidence="1" id="KW-0175">Coiled coil</keyword>
<feature type="coiled-coil region" evidence="1">
    <location>
        <begin position="403"/>
        <end position="437"/>
    </location>
</feature>
<gene>
    <name evidence="3" type="ORF">E2R66_26995</name>
</gene>
<dbReference type="EMBL" id="SOZE01000052">
    <property type="protein sequence ID" value="TFF32176.1"/>
    <property type="molecule type" value="Genomic_DNA"/>
</dbReference>
<dbReference type="RefSeq" id="WP_133236782.1">
    <property type="nucleotide sequence ID" value="NZ_SOZE01000052.1"/>
</dbReference>
<accession>A0A4Y8S2F6</accession>
<evidence type="ECO:0000256" key="1">
    <source>
        <dbReference type="SAM" id="Coils"/>
    </source>
</evidence>
<evidence type="ECO:0000313" key="3">
    <source>
        <dbReference type="EMBL" id="TFF32176.1"/>
    </source>
</evidence>
<feature type="region of interest" description="Disordered" evidence="2">
    <location>
        <begin position="564"/>
        <end position="589"/>
    </location>
</feature>
<proteinExistence type="predicted"/>
<dbReference type="AlphaFoldDB" id="A0A4Y8S2F6"/>
<evidence type="ECO:0000313" key="4">
    <source>
        <dbReference type="Proteomes" id="UP000297540"/>
    </source>
</evidence>
<comment type="caution">
    <text evidence="3">The sequence shown here is derived from an EMBL/GenBank/DDBJ whole genome shotgun (WGS) entry which is preliminary data.</text>
</comment>
<name>A0A4Y8S2F6_9SPHI</name>
<sequence>MPDQTINVDININADSVKQIPQYKAAFDSLKTAVDSLNKTMLKQNEQSKEAVTWGAKFKTTIKDLADTYKSFSDVLEVAGKLMDISKKALSGWLGLASAAFTLITTYGPAVLDYLGEVFQSEKTKQAARELKNYQEVMTEYVENISGEISEVQMLVNVANNENLSKENRMEAIKRLNALSPEYLKNLTLENIKTKEGTALMDAYTKSLNRRAMEEAIQSKRIELVKQRLELKPEYDAAKQDKNDYNTGKKKDEQISNSFTSSFGVTLTSSYSTKDAADDKFAAMVQRDKIITDQITQLDKTLAESLLRYAPKPIINPAQNKAYWETVIDDQQTQLDRLDSHSKTFQKDAVPIIKRIKEAKKELANYSVADITGHHKSKTDGPDKNRELEALLDSQSRMAMLTLDGYAREVAQANQHFEKLKDAHKTNKAVFEQLERERIATLQQIAARFEKEDMDKLAANQKTINEIKINSIKDATQQSLARIKQETDDENTEYETRKKQAETNVVNQKAEVEALKINGKLAEAEILKEAIERERKLQNDADTIHLDFLAQQAKKEADIIQAKADANEQRQEAKLSGSIQNSEESGHPIRALQQQQQLLDMQYKAAMAAAKKTGKDTAAIESDFAKKKAAVEEQLNNAKIHAGDKYINAVLANTKKDSAIYKAAFLAKKATSIADVIISTKKGIVGSFEGYAHLPFIGQALAIAQAAFIAGQGAASIATIAKQKPGFAAGGQYFSDGRGALLPGYSRTDNTNAYLRSGEAVVVSEAMRNPWARNLVSAINVAHGGRDFSVPNMGKGYAVGGIFTDGGNANRYYNQPMNDVKDLANTLAYQMINNFPPIYVDVKDVNNQQNILAQTVNRVNL</sequence>
<organism evidence="3 4">
    <name type="scientific">Mucilaginibacter psychrotolerans</name>
    <dbReference type="NCBI Taxonomy" id="1524096"/>
    <lineage>
        <taxon>Bacteria</taxon>
        <taxon>Pseudomonadati</taxon>
        <taxon>Bacteroidota</taxon>
        <taxon>Sphingobacteriia</taxon>
        <taxon>Sphingobacteriales</taxon>
        <taxon>Sphingobacteriaceae</taxon>
        <taxon>Mucilaginibacter</taxon>
    </lineage>
</organism>
<keyword evidence="4" id="KW-1185">Reference proteome</keyword>
<dbReference type="OrthoDB" id="780707at2"/>
<reference evidence="3 4" key="1">
    <citation type="journal article" date="2017" name="Int. J. Syst. Evol. Microbiol.">
        <title>Mucilaginibacterpsychrotolerans sp. nov., isolated from peatlands.</title>
        <authorList>
            <person name="Deng Y."/>
            <person name="Shen L."/>
            <person name="Xu B."/>
            <person name="Liu Y."/>
            <person name="Gu Z."/>
            <person name="Liu H."/>
            <person name="Zhou Y."/>
        </authorList>
    </citation>
    <scope>NUCLEOTIDE SEQUENCE [LARGE SCALE GENOMIC DNA]</scope>
    <source>
        <strain evidence="3 4">NH7-4</strain>
    </source>
</reference>
<evidence type="ECO:0000256" key="2">
    <source>
        <dbReference type="SAM" id="MobiDB-lite"/>
    </source>
</evidence>
<protein>
    <submittedName>
        <fullName evidence="3">Uncharacterized protein</fullName>
    </submittedName>
</protein>
<dbReference type="Proteomes" id="UP000297540">
    <property type="component" value="Unassembled WGS sequence"/>
</dbReference>